<evidence type="ECO:0000313" key="2">
    <source>
        <dbReference type="Proteomes" id="UP000077177"/>
    </source>
</evidence>
<name>A0A172TXZ7_9BACT</name>
<dbReference type="KEGG" id="fla:SY85_17190"/>
<gene>
    <name evidence="1" type="ORF">SY85_17190</name>
</gene>
<evidence type="ECO:0008006" key="3">
    <source>
        <dbReference type="Google" id="ProtNLM"/>
    </source>
</evidence>
<dbReference type="PROSITE" id="PS51257">
    <property type="entry name" value="PROKAR_LIPOPROTEIN"/>
    <property type="match status" value="1"/>
</dbReference>
<evidence type="ECO:0000313" key="1">
    <source>
        <dbReference type="EMBL" id="ANE51969.1"/>
    </source>
</evidence>
<protein>
    <recommendedName>
        <fullName evidence="3">Lipoprotein</fullName>
    </recommendedName>
</protein>
<organism evidence="1 2">
    <name type="scientific">Flavisolibacter tropicus</name>
    <dbReference type="NCBI Taxonomy" id="1492898"/>
    <lineage>
        <taxon>Bacteria</taxon>
        <taxon>Pseudomonadati</taxon>
        <taxon>Bacteroidota</taxon>
        <taxon>Chitinophagia</taxon>
        <taxon>Chitinophagales</taxon>
        <taxon>Chitinophagaceae</taxon>
        <taxon>Flavisolibacter</taxon>
    </lineage>
</organism>
<proteinExistence type="predicted"/>
<dbReference type="AlphaFoldDB" id="A0A172TXZ7"/>
<accession>A0A172TXZ7</accession>
<dbReference type="Proteomes" id="UP000077177">
    <property type="component" value="Chromosome"/>
</dbReference>
<keyword evidence="2" id="KW-1185">Reference proteome</keyword>
<dbReference type="EMBL" id="CP011390">
    <property type="protein sequence ID" value="ANE51969.1"/>
    <property type="molecule type" value="Genomic_DNA"/>
</dbReference>
<reference evidence="2" key="1">
    <citation type="submission" date="2015-01" db="EMBL/GenBank/DDBJ databases">
        <title>Flavisolibacter sp./LCS9/ whole genome sequencing.</title>
        <authorList>
            <person name="Kim M.K."/>
            <person name="Srinivasan S."/>
            <person name="Lee J.-J."/>
        </authorList>
    </citation>
    <scope>NUCLEOTIDE SEQUENCE [LARGE SCALE GENOMIC DNA]</scope>
    <source>
        <strain evidence="2">LCS9</strain>
    </source>
</reference>
<reference evidence="1 2" key="2">
    <citation type="journal article" date="2016" name="Int. J. Syst. Evol. Microbiol.">
        <title>Flavisolibacter tropicus sp. nov., isolated from tropical soil.</title>
        <authorList>
            <person name="Lee J.J."/>
            <person name="Kang M.S."/>
            <person name="Kim G.S."/>
            <person name="Lee C.S."/>
            <person name="Lim S."/>
            <person name="Lee J."/>
            <person name="Roh S.H."/>
            <person name="Kang H."/>
            <person name="Ha J.M."/>
            <person name="Bae S."/>
            <person name="Jung H.Y."/>
            <person name="Kim M.K."/>
        </authorList>
    </citation>
    <scope>NUCLEOTIDE SEQUENCE [LARGE SCALE GENOMIC DNA]</scope>
    <source>
        <strain evidence="1 2">LCS9</strain>
    </source>
</reference>
<sequence length="140" mass="16180">MTMKRLLLAAIPVIALYACCKEVCEDQNLLVRTQNMQAVDTDTVFLIRYKPYSRFSEKIDTVKRYSLVPVGGTTQPSAFFDYLDFNYDWKIVIPALNKEYFISYIETEKKPCHCEGGKYRAVKRFELNNVKVEGSTVVLN</sequence>